<protein>
    <recommendedName>
        <fullName evidence="1">N-acetyltransferase domain-containing protein</fullName>
    </recommendedName>
</protein>
<dbReference type="Proteomes" id="UP001249851">
    <property type="component" value="Unassembled WGS sequence"/>
</dbReference>
<name>A0AAD9UUY6_ACRCE</name>
<dbReference type="SUPFAM" id="SSF55729">
    <property type="entry name" value="Acyl-CoA N-acyltransferases (Nat)"/>
    <property type="match status" value="1"/>
</dbReference>
<keyword evidence="3" id="KW-1185">Reference proteome</keyword>
<dbReference type="InterPro" id="IPR000182">
    <property type="entry name" value="GNAT_dom"/>
</dbReference>
<dbReference type="InterPro" id="IPR056483">
    <property type="entry name" value="Hisat_C"/>
</dbReference>
<sequence length="328" mass="38372">MKHLKIRPALEDDLPAIVKLSRATFDDRTEADHDYTPNRFNDWLVQPKRSVFVAVIKDRIVGFRTFAIVNEGRSSVCDAEFAHPDFRRDDLQIRLVEANREFIRQNYPNVTREFFFAPKQLYARRKELFYDQMLFKQDTLAYYINQTTFDLKKLNGVQERVGPQVRACNREEFEDEIISGILFPKEIFTTDGLVLEAMRANVGVMLKEGDKLLVDVTEEDEPFKSFSHGRLSRRSKFLHWECNVYAKHYILFQVHVLEHVKFAAEVLSPGNNLVIVINFLTDRSMVSSGRKLLEGILNYKPCDCLNLKQKYVHKEIFQQDSQNGDAFF</sequence>
<dbReference type="GO" id="GO:0016747">
    <property type="term" value="F:acyltransferase activity, transferring groups other than amino-acyl groups"/>
    <property type="evidence" value="ECO:0007669"/>
    <property type="project" value="InterPro"/>
</dbReference>
<dbReference type="EMBL" id="JARQWQ010000108">
    <property type="protein sequence ID" value="KAK2550622.1"/>
    <property type="molecule type" value="Genomic_DNA"/>
</dbReference>
<dbReference type="Pfam" id="PF24066">
    <property type="entry name" value="Hisat_C"/>
    <property type="match status" value="1"/>
</dbReference>
<organism evidence="2 3">
    <name type="scientific">Acropora cervicornis</name>
    <name type="common">Staghorn coral</name>
    <dbReference type="NCBI Taxonomy" id="6130"/>
    <lineage>
        <taxon>Eukaryota</taxon>
        <taxon>Metazoa</taxon>
        <taxon>Cnidaria</taxon>
        <taxon>Anthozoa</taxon>
        <taxon>Hexacorallia</taxon>
        <taxon>Scleractinia</taxon>
        <taxon>Astrocoeniina</taxon>
        <taxon>Acroporidae</taxon>
        <taxon>Acropora</taxon>
    </lineage>
</organism>
<dbReference type="PROSITE" id="PS51186">
    <property type="entry name" value="GNAT"/>
    <property type="match status" value="1"/>
</dbReference>
<evidence type="ECO:0000259" key="1">
    <source>
        <dbReference type="PROSITE" id="PS51186"/>
    </source>
</evidence>
<reference evidence="2" key="2">
    <citation type="journal article" date="2023" name="Science">
        <title>Genomic signatures of disease resistance in endangered staghorn corals.</title>
        <authorList>
            <person name="Vollmer S.V."/>
            <person name="Selwyn J.D."/>
            <person name="Despard B.A."/>
            <person name="Roesel C.L."/>
        </authorList>
    </citation>
    <scope>NUCLEOTIDE SEQUENCE</scope>
    <source>
        <strain evidence="2">K2</strain>
    </source>
</reference>
<reference evidence="2" key="1">
    <citation type="journal article" date="2023" name="G3 (Bethesda)">
        <title>Whole genome assembly and annotation of the endangered Caribbean coral Acropora cervicornis.</title>
        <authorList>
            <person name="Selwyn J.D."/>
            <person name="Vollmer S.V."/>
        </authorList>
    </citation>
    <scope>NUCLEOTIDE SEQUENCE</scope>
    <source>
        <strain evidence="2">K2</strain>
    </source>
</reference>
<comment type="caution">
    <text evidence="2">The sequence shown here is derived from an EMBL/GenBank/DDBJ whole genome shotgun (WGS) entry which is preliminary data.</text>
</comment>
<dbReference type="Gene3D" id="3.40.630.30">
    <property type="match status" value="1"/>
</dbReference>
<gene>
    <name evidence="2" type="ORF">P5673_028680</name>
</gene>
<feature type="domain" description="N-acetyltransferase" evidence="1">
    <location>
        <begin position="4"/>
        <end position="156"/>
    </location>
</feature>
<accession>A0AAD9UUY6</accession>
<dbReference type="PANTHER" id="PTHR47403:SF6">
    <property type="entry name" value="N-ACETYLTRANSFERASE DOMAIN-CONTAINING PROTEIN"/>
    <property type="match status" value="1"/>
</dbReference>
<proteinExistence type="predicted"/>
<dbReference type="AlphaFoldDB" id="A0AAD9UUY6"/>
<evidence type="ECO:0000313" key="3">
    <source>
        <dbReference type="Proteomes" id="UP001249851"/>
    </source>
</evidence>
<dbReference type="PANTHER" id="PTHR47403">
    <property type="entry name" value="LOC100145250 PROTEIN"/>
    <property type="match status" value="1"/>
</dbReference>
<dbReference type="InterPro" id="IPR016181">
    <property type="entry name" value="Acyl_CoA_acyltransferase"/>
</dbReference>
<evidence type="ECO:0000313" key="2">
    <source>
        <dbReference type="EMBL" id="KAK2550622.1"/>
    </source>
</evidence>